<proteinExistence type="inferred from homology"/>
<dbReference type="RefSeq" id="WP_170948903.1">
    <property type="nucleotide sequence ID" value="NZ_OBEB01000001.1"/>
</dbReference>
<dbReference type="InterPro" id="IPR008979">
    <property type="entry name" value="Galactose-bd-like_sf"/>
</dbReference>
<comment type="similarity">
    <text evidence="1">Belongs to the CIA30 family.</text>
</comment>
<dbReference type="Pfam" id="PF08547">
    <property type="entry name" value="CIA30"/>
    <property type="match status" value="1"/>
</dbReference>
<accession>A0A285I0W0</accession>
<dbReference type="PANTHER" id="PTHR13194">
    <property type="entry name" value="COMPLEX I INTERMEDIATE-ASSOCIATED PROTEIN 30"/>
    <property type="match status" value="1"/>
</dbReference>
<keyword evidence="4" id="KW-1185">Reference proteome</keyword>
<protein>
    <submittedName>
        <fullName evidence="3">Complex I intermediate-associated protein 30 (CIA30)</fullName>
    </submittedName>
</protein>
<dbReference type="Proteomes" id="UP000219353">
    <property type="component" value="Unassembled WGS sequence"/>
</dbReference>
<gene>
    <name evidence="3" type="ORF">SAMN06297280_0331</name>
</gene>
<evidence type="ECO:0000313" key="3">
    <source>
        <dbReference type="EMBL" id="SNY41614.1"/>
    </source>
</evidence>
<dbReference type="EMBL" id="OBEB01000001">
    <property type="protein sequence ID" value="SNY41614.1"/>
    <property type="molecule type" value="Genomic_DNA"/>
</dbReference>
<dbReference type="SUPFAM" id="SSF49785">
    <property type="entry name" value="Galactose-binding domain-like"/>
    <property type="match status" value="1"/>
</dbReference>
<organism evidence="3 4">
    <name type="scientific">Arsukibacterium tuosuense</name>
    <dbReference type="NCBI Taxonomy" id="1323745"/>
    <lineage>
        <taxon>Bacteria</taxon>
        <taxon>Pseudomonadati</taxon>
        <taxon>Pseudomonadota</taxon>
        <taxon>Gammaproteobacteria</taxon>
        <taxon>Chromatiales</taxon>
        <taxon>Chromatiaceae</taxon>
        <taxon>Arsukibacterium</taxon>
    </lineage>
</organism>
<feature type="domain" description="NADH:ubiquinone oxidoreductase intermediate-associated protein 30" evidence="2">
    <location>
        <begin position="23"/>
        <end position="174"/>
    </location>
</feature>
<name>A0A285I0W0_9GAMM</name>
<dbReference type="InterPro" id="IPR039131">
    <property type="entry name" value="NDUFAF1"/>
</dbReference>
<dbReference type="InterPro" id="IPR013857">
    <property type="entry name" value="NADH-UbQ_OxRdtase-assoc_prot30"/>
</dbReference>
<sequence>MNAESEPLEQPATALMPGTVALEFYNPEHFSLVQLVHDTVMGGRSEGSVKAVSEPAGLRFFGNLSLANNGGFASAEFKLAKALAPHIYRSIKLNIAADGRQYQLRLKTPYIPQGVAYVADFNSTKDKQSYYFTPADFNGRYRGRLVTNLPELRLADVSHVSVMLADQTSGAFSIVLYSISLSPAQAI</sequence>
<dbReference type="AlphaFoldDB" id="A0A285I0W0"/>
<dbReference type="PANTHER" id="PTHR13194:SF19">
    <property type="entry name" value="NAD(P)-BINDING ROSSMANN-FOLD SUPERFAMILY PROTEIN"/>
    <property type="match status" value="1"/>
</dbReference>
<evidence type="ECO:0000259" key="2">
    <source>
        <dbReference type="Pfam" id="PF08547"/>
    </source>
</evidence>
<evidence type="ECO:0000313" key="4">
    <source>
        <dbReference type="Proteomes" id="UP000219353"/>
    </source>
</evidence>
<evidence type="ECO:0000256" key="1">
    <source>
        <dbReference type="ARBA" id="ARBA00007884"/>
    </source>
</evidence>
<reference evidence="4" key="1">
    <citation type="submission" date="2017-09" db="EMBL/GenBank/DDBJ databases">
        <authorList>
            <person name="Varghese N."/>
            <person name="Submissions S."/>
        </authorList>
    </citation>
    <scope>NUCLEOTIDE SEQUENCE [LARGE SCALE GENOMIC DNA]</scope>
    <source>
        <strain evidence="4">CGMCC 1.12461</strain>
    </source>
</reference>